<dbReference type="EMBL" id="JABCKI010005719">
    <property type="protein sequence ID" value="KAG5639524.1"/>
    <property type="molecule type" value="Genomic_DNA"/>
</dbReference>
<feature type="region of interest" description="Disordered" evidence="1">
    <location>
        <begin position="76"/>
        <end position="108"/>
    </location>
</feature>
<dbReference type="OrthoDB" id="5541797at2759"/>
<keyword evidence="3" id="KW-1185">Reference proteome</keyword>
<evidence type="ECO:0008006" key="4">
    <source>
        <dbReference type="Google" id="ProtNLM"/>
    </source>
</evidence>
<evidence type="ECO:0000256" key="1">
    <source>
        <dbReference type="SAM" id="MobiDB-lite"/>
    </source>
</evidence>
<gene>
    <name evidence="2" type="ORF">H0H81_000669</name>
</gene>
<name>A0A9P7K7V1_9AGAR</name>
<proteinExistence type="predicted"/>
<evidence type="ECO:0000313" key="3">
    <source>
        <dbReference type="Proteomes" id="UP000717328"/>
    </source>
</evidence>
<accession>A0A9P7K7V1</accession>
<dbReference type="AlphaFoldDB" id="A0A9P7K7V1"/>
<reference evidence="2" key="1">
    <citation type="submission" date="2021-02" db="EMBL/GenBank/DDBJ databases">
        <authorList>
            <person name="Nieuwenhuis M."/>
            <person name="Van De Peppel L.J.J."/>
        </authorList>
    </citation>
    <scope>NUCLEOTIDE SEQUENCE</scope>
    <source>
        <strain evidence="2">D49</strain>
    </source>
</reference>
<sequence length="201" mass="22450">MITLTGVPTLTAPGDIRRAVGEKLKGLEDIQIDYNRFQPTGRAFITCTRPEFQRDNLRALEKLTLCGLPVRANPSLDLSTEGRPRTRGNKGRAEAAARGAIRGTGPKGNFPNTERNVLLWGLPGKMEASEVEKLFLQDFKLARTKGQPTIVKVPIPEDRFTLFSRFLVTMASVSEARRLVRHLHMTDRAKAGRLIRAQVLY</sequence>
<feature type="compositionally biased region" description="Low complexity" evidence="1">
    <location>
        <begin position="94"/>
        <end position="104"/>
    </location>
</feature>
<reference evidence="2" key="2">
    <citation type="submission" date="2021-10" db="EMBL/GenBank/DDBJ databases">
        <title>Phylogenomics reveals ancestral predisposition of the termite-cultivated fungus Termitomyces towards a domesticated lifestyle.</title>
        <authorList>
            <person name="Auxier B."/>
            <person name="Grum-Grzhimaylo A."/>
            <person name="Cardenas M.E."/>
            <person name="Lodge J.D."/>
            <person name="Laessoe T."/>
            <person name="Pedersen O."/>
            <person name="Smith M.E."/>
            <person name="Kuyper T.W."/>
            <person name="Franco-Molano E.A."/>
            <person name="Baroni T.J."/>
            <person name="Aanen D.K."/>
        </authorList>
    </citation>
    <scope>NUCLEOTIDE SEQUENCE</scope>
    <source>
        <strain evidence="2">D49</strain>
    </source>
</reference>
<organism evidence="2 3">
    <name type="scientific">Sphagnurus paluster</name>
    <dbReference type="NCBI Taxonomy" id="117069"/>
    <lineage>
        <taxon>Eukaryota</taxon>
        <taxon>Fungi</taxon>
        <taxon>Dikarya</taxon>
        <taxon>Basidiomycota</taxon>
        <taxon>Agaricomycotina</taxon>
        <taxon>Agaricomycetes</taxon>
        <taxon>Agaricomycetidae</taxon>
        <taxon>Agaricales</taxon>
        <taxon>Tricholomatineae</taxon>
        <taxon>Lyophyllaceae</taxon>
        <taxon>Sphagnurus</taxon>
    </lineage>
</organism>
<protein>
    <recommendedName>
        <fullName evidence="4">RNA-binding protein</fullName>
    </recommendedName>
</protein>
<comment type="caution">
    <text evidence="2">The sequence shown here is derived from an EMBL/GenBank/DDBJ whole genome shotgun (WGS) entry which is preliminary data.</text>
</comment>
<evidence type="ECO:0000313" key="2">
    <source>
        <dbReference type="EMBL" id="KAG5639524.1"/>
    </source>
</evidence>
<dbReference type="Proteomes" id="UP000717328">
    <property type="component" value="Unassembled WGS sequence"/>
</dbReference>